<sequence>MDELLWLLFATATDETHSVKESSEVQELWERLYLHKDPQGFTYKLRATVPSTMKVGLLCLAWLGLAAAITLQSDDAERPTTKVVKLLKTMQETVESESKADEETYDKFKCWCHENTDAKTKAAAEAETTARELKARIEELAAQSERLKGEIEKAEDEVAKNEAALDTATELRKQQNKEYMDDRERLEGDLSGVKSAQSAISSPEAGAFLQSKSGVVRPVLQQLMKDHSAKLSREDRETLNSFLQRGDGFDGVKGVLDGLVDDFSQELVTLKEDEETSLAQFTELSAAKSAEIKAGTAMVEAKKGERADANEEHAQKKRAIKDTEALMGADLSFVDDVKKQCAEMDAEWDERQKIRAEEAEGISKAIEILDAEDAHANFKKTFSFLQHSAKSEPEGKEAKAASAARVLAEAAHSDPRLAALAMQTKIDKFTKVKKAMDDMVFTLTKEQEDEVKQKDFCVQEFQQNEVETAEKTRLKTSLLAKEQAIDVKKPQSEMETLEGEVAEMQKQLKLAGENREKENEEFQQVVEDQRKTQKLLKDALDVLGKFYKKEALIQVHAVHAGPESPDGFKDYKANDKSFGVLSMLQKLIADSKAMEAESLRAEKSAQKAYEAFSADTTASVEKKEASVSEKKAEKARLEKSLVRTRQGREGAEDALENLANTKAGLHESCDFLMQNFEARQAARSEEMDSVKKAKAILSGATFAEIQLD</sequence>
<dbReference type="OrthoDB" id="428348at2759"/>
<feature type="coiled-coil region" evidence="1">
    <location>
        <begin position="487"/>
        <end position="521"/>
    </location>
</feature>
<name>A0A1Q9DLY4_SYMMI</name>
<proteinExistence type="predicted"/>
<feature type="coiled-coil region" evidence="1">
    <location>
        <begin position="123"/>
        <end position="171"/>
    </location>
</feature>
<gene>
    <name evidence="2" type="ORF">AK812_SmicGene21609</name>
</gene>
<dbReference type="Proteomes" id="UP000186817">
    <property type="component" value="Unassembled WGS sequence"/>
</dbReference>
<evidence type="ECO:0000256" key="1">
    <source>
        <dbReference type="SAM" id="Coils"/>
    </source>
</evidence>
<organism evidence="2 3">
    <name type="scientific">Symbiodinium microadriaticum</name>
    <name type="common">Dinoflagellate</name>
    <name type="synonym">Zooxanthella microadriatica</name>
    <dbReference type="NCBI Taxonomy" id="2951"/>
    <lineage>
        <taxon>Eukaryota</taxon>
        <taxon>Sar</taxon>
        <taxon>Alveolata</taxon>
        <taxon>Dinophyceae</taxon>
        <taxon>Suessiales</taxon>
        <taxon>Symbiodiniaceae</taxon>
        <taxon>Symbiodinium</taxon>
    </lineage>
</organism>
<accession>A0A1Q9DLY4</accession>
<comment type="caution">
    <text evidence="2">The sequence shown here is derived from an EMBL/GenBank/DDBJ whole genome shotgun (WGS) entry which is preliminary data.</text>
</comment>
<reference evidence="2 3" key="1">
    <citation type="submission" date="2016-02" db="EMBL/GenBank/DDBJ databases">
        <title>Genome analysis of coral dinoflagellate symbionts highlights evolutionary adaptations to a symbiotic lifestyle.</title>
        <authorList>
            <person name="Aranda M."/>
            <person name="Li Y."/>
            <person name="Liew Y.J."/>
            <person name="Baumgarten S."/>
            <person name="Simakov O."/>
            <person name="Wilson M."/>
            <person name="Piel J."/>
            <person name="Ashoor H."/>
            <person name="Bougouffa S."/>
            <person name="Bajic V.B."/>
            <person name="Ryu T."/>
            <person name="Ravasi T."/>
            <person name="Bayer T."/>
            <person name="Micklem G."/>
            <person name="Kim H."/>
            <person name="Bhak J."/>
            <person name="Lajeunesse T.C."/>
            <person name="Voolstra C.R."/>
        </authorList>
    </citation>
    <scope>NUCLEOTIDE SEQUENCE [LARGE SCALE GENOMIC DNA]</scope>
    <source>
        <strain evidence="2 3">CCMP2467</strain>
    </source>
</reference>
<dbReference type="AlphaFoldDB" id="A0A1Q9DLY4"/>
<keyword evidence="1" id="KW-0175">Coiled coil</keyword>
<evidence type="ECO:0000313" key="3">
    <source>
        <dbReference type="Proteomes" id="UP000186817"/>
    </source>
</evidence>
<protein>
    <submittedName>
        <fullName evidence="2">Uncharacterized protein</fullName>
    </submittedName>
</protein>
<keyword evidence="3" id="KW-1185">Reference proteome</keyword>
<feature type="coiled-coil region" evidence="1">
    <location>
        <begin position="299"/>
        <end position="326"/>
    </location>
</feature>
<evidence type="ECO:0000313" key="2">
    <source>
        <dbReference type="EMBL" id="OLP96175.1"/>
    </source>
</evidence>
<dbReference type="EMBL" id="LSRX01000477">
    <property type="protein sequence ID" value="OLP96175.1"/>
    <property type="molecule type" value="Genomic_DNA"/>
</dbReference>